<sequence>MSTPNIEMMRIDERLIHGQGQMWLKFLGVNTVIVANDAASEDKIQQTLMKTVVPKSIAMRFFSIQHTCDIINRASPRQKIFIVCKSPEDALKLVEGGVPIKEINIGNIHNKEGKEQITRSIYLGKEDKKALKELLDKYGVKFNTKTTPSGNDGTVQVDITKYLD</sequence>
<evidence type="ECO:0000256" key="7">
    <source>
        <dbReference type="ARBA" id="ARBA00022777"/>
    </source>
</evidence>
<dbReference type="GO" id="GO:0016301">
    <property type="term" value="F:kinase activity"/>
    <property type="evidence" value="ECO:0007669"/>
    <property type="project" value="UniProtKB-KW"/>
</dbReference>
<keyword evidence="4" id="KW-0762">Sugar transport</keyword>
<evidence type="ECO:0000313" key="10">
    <source>
        <dbReference type="Proteomes" id="UP000030014"/>
    </source>
</evidence>
<evidence type="ECO:0000313" key="9">
    <source>
        <dbReference type="EMBL" id="KGN00190.1"/>
    </source>
</evidence>
<dbReference type="InterPro" id="IPR036667">
    <property type="entry name" value="PTS_IIB_sorbose-sp_sf"/>
</dbReference>
<dbReference type="Gene3D" id="3.40.35.10">
    <property type="entry name" value="Phosphotransferase system, sorbose subfamily IIB component"/>
    <property type="match status" value="1"/>
</dbReference>
<keyword evidence="3" id="KW-0963">Cytoplasm</keyword>
<evidence type="ECO:0000256" key="3">
    <source>
        <dbReference type="ARBA" id="ARBA00022490"/>
    </source>
</evidence>
<dbReference type="GO" id="GO:0009401">
    <property type="term" value="P:phosphoenolpyruvate-dependent sugar phosphotransferase system"/>
    <property type="evidence" value="ECO:0007669"/>
    <property type="project" value="UniProtKB-KW"/>
</dbReference>
<dbReference type="PROSITE" id="PS51101">
    <property type="entry name" value="PTS_EIIB_TYPE_4"/>
    <property type="match status" value="1"/>
</dbReference>
<gene>
    <name evidence="9" type="ORF">Z955_04130</name>
</gene>
<evidence type="ECO:0000256" key="2">
    <source>
        <dbReference type="ARBA" id="ARBA00022448"/>
    </source>
</evidence>
<dbReference type="InterPro" id="IPR004720">
    <property type="entry name" value="PTS_IIB_sorbose-sp"/>
</dbReference>
<comment type="caution">
    <text evidence="9">The sequence shown here is derived from an EMBL/GenBank/DDBJ whole genome shotgun (WGS) entry which is preliminary data.</text>
</comment>
<reference evidence="9 10" key="1">
    <citation type="submission" date="2014-01" db="EMBL/GenBank/DDBJ databases">
        <title>Plasmidome dynamics in the species complex Clostridium novyi sensu lato converts strains of independent lineages into distinctly different pathogens.</title>
        <authorList>
            <person name="Skarin H."/>
            <person name="Segerman B."/>
        </authorList>
    </citation>
    <scope>NUCLEOTIDE SEQUENCE [LARGE SCALE GENOMIC DNA]</scope>
    <source>
        <strain evidence="9 10">DC5</strain>
    </source>
</reference>
<keyword evidence="2" id="KW-0813">Transport</keyword>
<evidence type="ECO:0000259" key="8">
    <source>
        <dbReference type="PROSITE" id="PS51101"/>
    </source>
</evidence>
<dbReference type="Pfam" id="PF03830">
    <property type="entry name" value="PTSIIB_sorb"/>
    <property type="match status" value="1"/>
</dbReference>
<accession>A0A0A0IFE9</accession>
<evidence type="ECO:0000256" key="6">
    <source>
        <dbReference type="ARBA" id="ARBA00022683"/>
    </source>
</evidence>
<dbReference type="SUPFAM" id="SSF52728">
    <property type="entry name" value="PTS IIb component"/>
    <property type="match status" value="1"/>
</dbReference>
<keyword evidence="5" id="KW-0808">Transferase</keyword>
<dbReference type="CDD" id="cd00001">
    <property type="entry name" value="PTS_IIB_man"/>
    <property type="match status" value="1"/>
</dbReference>
<dbReference type="RefSeq" id="WP_039257449.1">
    <property type="nucleotide sequence ID" value="NZ_JDRY01000023.1"/>
</dbReference>
<keyword evidence="6" id="KW-0598">Phosphotransferase system</keyword>
<dbReference type="GO" id="GO:0008982">
    <property type="term" value="F:protein-N(PI)-phosphohistidine-sugar phosphotransferase activity"/>
    <property type="evidence" value="ECO:0007669"/>
    <property type="project" value="InterPro"/>
</dbReference>
<protein>
    <submittedName>
        <fullName evidence="9">PTS N-acetylgalactosamine transporter subunit IIB</fullName>
    </submittedName>
</protein>
<dbReference type="EMBL" id="JDRY01000023">
    <property type="protein sequence ID" value="KGN00190.1"/>
    <property type="molecule type" value="Genomic_DNA"/>
</dbReference>
<organism evidence="9 10">
    <name type="scientific">Clostridium botulinum C/D str. DC5</name>
    <dbReference type="NCBI Taxonomy" id="1443128"/>
    <lineage>
        <taxon>Bacteria</taxon>
        <taxon>Bacillati</taxon>
        <taxon>Bacillota</taxon>
        <taxon>Clostridia</taxon>
        <taxon>Eubacteriales</taxon>
        <taxon>Clostridiaceae</taxon>
        <taxon>Clostridium</taxon>
    </lineage>
</organism>
<dbReference type="GO" id="GO:0005737">
    <property type="term" value="C:cytoplasm"/>
    <property type="evidence" value="ECO:0007669"/>
    <property type="project" value="UniProtKB-SubCell"/>
</dbReference>
<evidence type="ECO:0000256" key="4">
    <source>
        <dbReference type="ARBA" id="ARBA00022597"/>
    </source>
</evidence>
<keyword evidence="7" id="KW-0418">Kinase</keyword>
<dbReference type="AlphaFoldDB" id="A0A0A0IFE9"/>
<proteinExistence type="predicted"/>
<name>A0A0A0IFE9_CLOBO</name>
<feature type="domain" description="PTS EIIB type-4" evidence="8">
    <location>
        <begin position="2"/>
        <end position="164"/>
    </location>
</feature>
<evidence type="ECO:0000256" key="1">
    <source>
        <dbReference type="ARBA" id="ARBA00004496"/>
    </source>
</evidence>
<dbReference type="Proteomes" id="UP000030014">
    <property type="component" value="Unassembled WGS sequence"/>
</dbReference>
<evidence type="ECO:0000256" key="5">
    <source>
        <dbReference type="ARBA" id="ARBA00022679"/>
    </source>
</evidence>
<comment type="subcellular location">
    <subcellularLocation>
        <location evidence="1">Cytoplasm</location>
    </subcellularLocation>
</comment>